<dbReference type="Pfam" id="PF18765">
    <property type="entry name" value="Polbeta"/>
    <property type="match status" value="1"/>
</dbReference>
<evidence type="ECO:0000313" key="2">
    <source>
        <dbReference type="EMBL" id="MBE0456685.1"/>
    </source>
</evidence>
<name>A0ABR9FIM0_9GAMM</name>
<proteinExistence type="predicted"/>
<organism evidence="2 3">
    <name type="scientific">Pseudoalteromonas prydzensis</name>
    <dbReference type="NCBI Taxonomy" id="182141"/>
    <lineage>
        <taxon>Bacteria</taxon>
        <taxon>Pseudomonadati</taxon>
        <taxon>Pseudomonadota</taxon>
        <taxon>Gammaproteobacteria</taxon>
        <taxon>Alteromonadales</taxon>
        <taxon>Pseudoalteromonadaceae</taxon>
        <taxon>Pseudoalteromonas</taxon>
    </lineage>
</organism>
<evidence type="ECO:0000259" key="1">
    <source>
        <dbReference type="Pfam" id="PF18765"/>
    </source>
</evidence>
<reference evidence="2 3" key="1">
    <citation type="submission" date="2020-07" db="EMBL/GenBank/DDBJ databases">
        <title>Halophilic bacteria isolated from french cheeses.</title>
        <authorList>
            <person name="Kothe C.I."/>
            <person name="Farah-Kraiem B."/>
            <person name="Renault P."/>
            <person name="Dridi B."/>
        </authorList>
    </citation>
    <scope>NUCLEOTIDE SEQUENCE [LARGE SCALE GENOMIC DNA]</scope>
    <source>
        <strain evidence="2 3">FME14</strain>
    </source>
</reference>
<sequence length="84" mass="9318">MTSAIEQRIVTFLLKHIEGIKLIYLFGSHSKGTANNNSDIDLVDLNSASTVLQMQVISTGKKLFGESVFDITYAAQIYSMYGRL</sequence>
<evidence type="ECO:0000313" key="3">
    <source>
        <dbReference type="Proteomes" id="UP000707245"/>
    </source>
</evidence>
<dbReference type="EMBL" id="RRZA01000008">
    <property type="protein sequence ID" value="MBE0456685.1"/>
    <property type="molecule type" value="Genomic_DNA"/>
</dbReference>
<dbReference type="Proteomes" id="UP000707245">
    <property type="component" value="Unassembled WGS sequence"/>
</dbReference>
<feature type="domain" description="Polymerase beta nucleotidyltransferase" evidence="1">
    <location>
        <begin position="12"/>
        <end position="42"/>
    </location>
</feature>
<dbReference type="CDD" id="cd05403">
    <property type="entry name" value="NT_KNTase_like"/>
    <property type="match status" value="1"/>
</dbReference>
<protein>
    <submittedName>
        <fullName evidence="2">Nucleotidyltransferase domain-containing protein</fullName>
    </submittedName>
</protein>
<accession>A0ABR9FIM0</accession>
<dbReference type="RefSeq" id="WP_192540845.1">
    <property type="nucleotide sequence ID" value="NZ_CASHZX010000002.1"/>
</dbReference>
<keyword evidence="3" id="KW-1185">Reference proteome</keyword>
<gene>
    <name evidence="2" type="ORF">EI167_04310</name>
</gene>
<dbReference type="InterPro" id="IPR041633">
    <property type="entry name" value="Polbeta"/>
</dbReference>
<dbReference type="InterPro" id="IPR043519">
    <property type="entry name" value="NT_sf"/>
</dbReference>
<dbReference type="Gene3D" id="3.30.460.10">
    <property type="entry name" value="Beta Polymerase, domain 2"/>
    <property type="match status" value="1"/>
</dbReference>
<dbReference type="SUPFAM" id="SSF81301">
    <property type="entry name" value="Nucleotidyltransferase"/>
    <property type="match status" value="1"/>
</dbReference>
<comment type="caution">
    <text evidence="2">The sequence shown here is derived from an EMBL/GenBank/DDBJ whole genome shotgun (WGS) entry which is preliminary data.</text>
</comment>